<name>A0A1L7CSY2_9CORY</name>
<dbReference type="PROSITE" id="PS51480">
    <property type="entry name" value="DHAL"/>
    <property type="match status" value="1"/>
</dbReference>
<sequence>MTAPARLDGETLLRWSRRAVAELASRRREINELNVFPVPDADTGSNMAHTMSAALAEAEKLDDGATAPAVAAALATGAVKGARGNSGLVLSQVLRGLAEAAGRGELDGTAVAEALRIALVLVDRAISEPVEGTVITVLRAAGIAAAEQSELADVVRAAVAAARTALAQTPSQLKALRDAGVVDAGGRGFVILLESLAEELAGAEAPEVPAPESHGRPAYLEVMCHVAGTDLAALEEHLSAMGDSLVLACDGEDAAGVHIHTRAAGEVIEALFAAGAVTALRLEVLPEQAQTPRRAVIAVTPAGPVADLYREAGAAVVTPPAPEGDDDIVSAIARTVRTSGADEVILLPNGLLNHRELVSVERAGHAFEQEITLLPTARLLSGIAALAVHDPGQPVGVAAYVMQEAAAGMRTAVLVRAESARLTPAGPCARDDVLVLEGETVTAVAEDVAEAVESTCRRLLSAGGEQVSLLLHESVEVDELELAERLGVEVMAFPAGDIDELVEIGVE</sequence>
<gene>
    <name evidence="2" type="ORF">CFRA_06455</name>
</gene>
<dbReference type="InterPro" id="IPR050270">
    <property type="entry name" value="DegV_domain_contain"/>
</dbReference>
<dbReference type="RefSeq" id="WP_075663931.1">
    <property type="nucleotide sequence ID" value="NZ_CP009247.1"/>
</dbReference>
<dbReference type="PANTHER" id="PTHR33434">
    <property type="entry name" value="DEGV DOMAIN-CONTAINING PROTEIN DR_1986-RELATED"/>
    <property type="match status" value="1"/>
</dbReference>
<dbReference type="NCBIfam" id="TIGR03599">
    <property type="entry name" value="YloV"/>
    <property type="match status" value="1"/>
</dbReference>
<dbReference type="KEGG" id="cfk:CFRA_06455"/>
<dbReference type="Gene3D" id="1.25.40.340">
    <property type="match status" value="1"/>
</dbReference>
<dbReference type="InterPro" id="IPR036117">
    <property type="entry name" value="DhaL_dom_sf"/>
</dbReference>
<accession>A0A1L7CSY2</accession>
<dbReference type="InterPro" id="IPR048394">
    <property type="entry name" value="FakA-like_M"/>
</dbReference>
<dbReference type="SUPFAM" id="SSF101473">
    <property type="entry name" value="DhaL-like"/>
    <property type="match status" value="1"/>
</dbReference>
<dbReference type="GO" id="GO:0004371">
    <property type="term" value="F:glycerone kinase activity"/>
    <property type="evidence" value="ECO:0007669"/>
    <property type="project" value="InterPro"/>
</dbReference>
<dbReference type="AlphaFoldDB" id="A0A1L7CSY2"/>
<organism evidence="2 3">
    <name type="scientific">Corynebacterium frankenforstense DSM 45800</name>
    <dbReference type="NCBI Taxonomy" id="1437875"/>
    <lineage>
        <taxon>Bacteria</taxon>
        <taxon>Bacillati</taxon>
        <taxon>Actinomycetota</taxon>
        <taxon>Actinomycetes</taxon>
        <taxon>Mycobacteriales</taxon>
        <taxon>Corynebacteriaceae</taxon>
        <taxon>Corynebacterium</taxon>
    </lineage>
</organism>
<dbReference type="InterPro" id="IPR004007">
    <property type="entry name" value="DhaL_dom"/>
</dbReference>
<dbReference type="Proteomes" id="UP000185434">
    <property type="component" value="Chromosome"/>
</dbReference>
<dbReference type="OrthoDB" id="9760324at2"/>
<dbReference type="STRING" id="1437875.CFRA_06455"/>
<dbReference type="PANTHER" id="PTHR33434:SF4">
    <property type="entry name" value="PHOSPHATASE PROTEIN"/>
    <property type="match status" value="1"/>
</dbReference>
<dbReference type="InterPro" id="IPR019986">
    <property type="entry name" value="YloV-like"/>
</dbReference>
<reference evidence="2 3" key="1">
    <citation type="submission" date="2014-08" db="EMBL/GenBank/DDBJ databases">
        <title>Complete genome sequence of Corynebacterium frankenforstense ST18(T) (=DSM 45800(T)), isolated from raw cow milk.</title>
        <authorList>
            <person name="Ruckert C."/>
            <person name="Albersmeier A."/>
            <person name="Winkler A."/>
            <person name="Lipski A."/>
            <person name="Kalinowski J."/>
        </authorList>
    </citation>
    <scope>NUCLEOTIDE SEQUENCE [LARGE SCALE GENOMIC DNA]</scope>
    <source>
        <strain evidence="2 3">ST18</strain>
    </source>
</reference>
<dbReference type="SMART" id="SM01120">
    <property type="entry name" value="Dak2"/>
    <property type="match status" value="1"/>
</dbReference>
<protein>
    <submittedName>
        <fullName evidence="2">Kinase</fullName>
    </submittedName>
</protein>
<dbReference type="Pfam" id="PF02734">
    <property type="entry name" value="Dak2"/>
    <property type="match status" value="1"/>
</dbReference>
<keyword evidence="2" id="KW-0808">Transferase</keyword>
<dbReference type="EMBL" id="CP009247">
    <property type="protein sequence ID" value="APT88950.1"/>
    <property type="molecule type" value="Genomic_DNA"/>
</dbReference>
<dbReference type="GO" id="GO:0006071">
    <property type="term" value="P:glycerol metabolic process"/>
    <property type="evidence" value="ECO:0007669"/>
    <property type="project" value="InterPro"/>
</dbReference>
<feature type="domain" description="DhaL" evidence="1">
    <location>
        <begin position="10"/>
        <end position="198"/>
    </location>
</feature>
<dbReference type="Pfam" id="PF13684">
    <property type="entry name" value="FakA-like_C"/>
    <property type="match status" value="1"/>
</dbReference>
<evidence type="ECO:0000313" key="2">
    <source>
        <dbReference type="EMBL" id="APT88950.1"/>
    </source>
</evidence>
<keyword evidence="3" id="KW-1185">Reference proteome</keyword>
<evidence type="ECO:0000313" key="3">
    <source>
        <dbReference type="Proteomes" id="UP000185434"/>
    </source>
</evidence>
<dbReference type="InterPro" id="IPR033470">
    <property type="entry name" value="FakA-like_C"/>
</dbReference>
<keyword evidence="2" id="KW-0418">Kinase</keyword>
<dbReference type="SMART" id="SM01121">
    <property type="entry name" value="Dak1_2"/>
    <property type="match status" value="1"/>
</dbReference>
<dbReference type="Pfam" id="PF21645">
    <property type="entry name" value="FakA-like_M"/>
    <property type="match status" value="1"/>
</dbReference>
<proteinExistence type="predicted"/>
<evidence type="ECO:0000259" key="1">
    <source>
        <dbReference type="PROSITE" id="PS51480"/>
    </source>
</evidence>